<dbReference type="EMBL" id="BK014784">
    <property type="protein sequence ID" value="DAD75446.1"/>
    <property type="molecule type" value="Genomic_DNA"/>
</dbReference>
<feature type="region of interest" description="Disordered" evidence="1">
    <location>
        <begin position="404"/>
        <end position="453"/>
    </location>
</feature>
<name>A0A8S5LZR5_9CAUD</name>
<organism evidence="2">
    <name type="scientific">Siphoviridae sp. ctuvC1</name>
    <dbReference type="NCBI Taxonomy" id="2826507"/>
    <lineage>
        <taxon>Viruses</taxon>
        <taxon>Duplodnaviria</taxon>
        <taxon>Heunggongvirae</taxon>
        <taxon>Uroviricota</taxon>
        <taxon>Caudoviricetes</taxon>
    </lineage>
</organism>
<protein>
    <submittedName>
        <fullName evidence="2">PORTAL PROTEIN</fullName>
    </submittedName>
</protein>
<sequence length="471" mass="52739">MNPTIMHYEKLIYDLRGDAHVDRWAPNHKITSNFFNFAITQENQYLLGNGAIFGDKKTKEKLGGGQGELHGGSYDFDYQLQKIGKSALIGGVAFGFWNLDHLDVFDVTEFVPLFDEESGALRAGIRFWQLADDKPLRATLYEVDGYTEYLSPTGTNEKILTIQPKTAYKMKVRHSIADGTEIYDFENYPEFPIIPLYGNDKKQSELVGRQGTLDAFDLINSNLVNNVDEGNMIYWAITNAGGMDDEDDQRFLERLRTMHVAHIDDDGAQVEAHTVEAPISASDAAIDTIKARLYEDFMCLNVLDISANSKTATEIRAAYQPLDSKTDMFEYCVTKFVEKILQLAEITDNVSFKRSKIVNQSEEMQMVLSAAEYLDDETITEQVCFLLGIGDQVDDIIKKKRDEEGGRIEVDDNPALDGAEPAGQQAEPDVGQQGNEPTGSGQDDDLDDLTDEELQALLDKITEKMKKKGGK</sequence>
<dbReference type="Pfam" id="PF05133">
    <property type="entry name" value="SPP1_portal"/>
    <property type="match status" value="1"/>
</dbReference>
<proteinExistence type="predicted"/>
<evidence type="ECO:0000256" key="1">
    <source>
        <dbReference type="SAM" id="MobiDB-lite"/>
    </source>
</evidence>
<reference evidence="2" key="1">
    <citation type="journal article" date="2021" name="Proc. Natl. Acad. Sci. U.S.A.">
        <title>A Catalog of Tens of Thousands of Viruses from Human Metagenomes Reveals Hidden Associations with Chronic Diseases.</title>
        <authorList>
            <person name="Tisza M.J."/>
            <person name="Buck C.B."/>
        </authorList>
    </citation>
    <scope>NUCLEOTIDE SEQUENCE</scope>
    <source>
        <strain evidence="2">CtuvC1</strain>
    </source>
</reference>
<accession>A0A8S5LZR5</accession>
<feature type="compositionally biased region" description="Polar residues" evidence="1">
    <location>
        <begin position="432"/>
        <end position="441"/>
    </location>
</feature>
<feature type="compositionally biased region" description="Acidic residues" evidence="1">
    <location>
        <begin position="442"/>
        <end position="453"/>
    </location>
</feature>
<evidence type="ECO:0000313" key="2">
    <source>
        <dbReference type="EMBL" id="DAD75446.1"/>
    </source>
</evidence>
<dbReference type="InterPro" id="IPR021145">
    <property type="entry name" value="Portal_protein_SPP1_Gp6-like"/>
</dbReference>